<accession>A0A8J5TID4</accession>
<keyword evidence="2" id="KW-1185">Reference proteome</keyword>
<dbReference type="EMBL" id="JAHLQT010006356">
    <property type="protein sequence ID" value="KAG7174975.1"/>
    <property type="molecule type" value="Genomic_DNA"/>
</dbReference>
<evidence type="ECO:0000313" key="2">
    <source>
        <dbReference type="Proteomes" id="UP000747542"/>
    </source>
</evidence>
<reference evidence="1" key="1">
    <citation type="journal article" date="2021" name="Sci. Adv.">
        <title>The American lobster genome reveals insights on longevity, neural, and immune adaptations.</title>
        <authorList>
            <person name="Polinski J.M."/>
            <person name="Zimin A.V."/>
            <person name="Clark K.F."/>
            <person name="Kohn A.B."/>
            <person name="Sadowski N."/>
            <person name="Timp W."/>
            <person name="Ptitsyn A."/>
            <person name="Khanna P."/>
            <person name="Romanova D.Y."/>
            <person name="Williams P."/>
            <person name="Greenwood S.J."/>
            <person name="Moroz L.L."/>
            <person name="Walt D.R."/>
            <person name="Bodnar A.G."/>
        </authorList>
    </citation>
    <scope>NUCLEOTIDE SEQUENCE</scope>
    <source>
        <strain evidence="1">GMGI-L3</strain>
    </source>
</reference>
<organism evidence="1 2">
    <name type="scientific">Homarus americanus</name>
    <name type="common">American lobster</name>
    <dbReference type="NCBI Taxonomy" id="6706"/>
    <lineage>
        <taxon>Eukaryota</taxon>
        <taxon>Metazoa</taxon>
        <taxon>Ecdysozoa</taxon>
        <taxon>Arthropoda</taxon>
        <taxon>Crustacea</taxon>
        <taxon>Multicrustacea</taxon>
        <taxon>Malacostraca</taxon>
        <taxon>Eumalacostraca</taxon>
        <taxon>Eucarida</taxon>
        <taxon>Decapoda</taxon>
        <taxon>Pleocyemata</taxon>
        <taxon>Astacidea</taxon>
        <taxon>Nephropoidea</taxon>
        <taxon>Nephropidae</taxon>
        <taxon>Homarus</taxon>
    </lineage>
</organism>
<proteinExistence type="predicted"/>
<name>A0A8J5TID4_HOMAM</name>
<protein>
    <submittedName>
        <fullName evidence="1">Uncharacterized protein</fullName>
    </submittedName>
</protein>
<sequence>MLYSAPGPAITPEAHTETFPMFLLPRLLHLPVSPQPLGLGGGGGGPDPVRDVWCFRLFPFNGLNEYTILLHTVGSRTRADHENKTTWVLIHLLVAHQRSGKQNHVGVIGRTSADHETKPRGVIHLLVAHQLTGKQNHVGVISCDHENKATCGFLVAPQLTIKQNHVGVIISGRTSADHENKATWVLIHLLVAPQRS</sequence>
<evidence type="ECO:0000313" key="1">
    <source>
        <dbReference type="EMBL" id="KAG7174975.1"/>
    </source>
</evidence>
<dbReference type="AlphaFoldDB" id="A0A8J5TID4"/>
<comment type="caution">
    <text evidence="1">The sequence shown here is derived from an EMBL/GenBank/DDBJ whole genome shotgun (WGS) entry which is preliminary data.</text>
</comment>
<dbReference type="Proteomes" id="UP000747542">
    <property type="component" value="Unassembled WGS sequence"/>
</dbReference>
<gene>
    <name evidence="1" type="ORF">Hamer_G015182</name>
</gene>